<feature type="signal peptide" evidence="3">
    <location>
        <begin position="1"/>
        <end position="19"/>
    </location>
</feature>
<evidence type="ECO:0000256" key="1">
    <source>
        <dbReference type="ARBA" id="ARBA00010062"/>
    </source>
</evidence>
<dbReference type="SUPFAM" id="SSF53822">
    <property type="entry name" value="Periplasmic binding protein-like I"/>
    <property type="match status" value="1"/>
</dbReference>
<accession>A0A3N1CQK2</accession>
<dbReference type="Pfam" id="PF13458">
    <property type="entry name" value="Peripla_BP_6"/>
    <property type="match status" value="1"/>
</dbReference>
<comment type="caution">
    <text evidence="5">The sequence shown here is derived from an EMBL/GenBank/DDBJ whole genome shotgun (WGS) entry which is preliminary data.</text>
</comment>
<dbReference type="PANTHER" id="PTHR47235">
    <property type="entry name" value="BLR6548 PROTEIN"/>
    <property type="match status" value="1"/>
</dbReference>
<organism evidence="5 6">
    <name type="scientific">Actinocorallia herbida</name>
    <dbReference type="NCBI Taxonomy" id="58109"/>
    <lineage>
        <taxon>Bacteria</taxon>
        <taxon>Bacillati</taxon>
        <taxon>Actinomycetota</taxon>
        <taxon>Actinomycetes</taxon>
        <taxon>Streptosporangiales</taxon>
        <taxon>Thermomonosporaceae</taxon>
        <taxon>Actinocorallia</taxon>
    </lineage>
</organism>
<protein>
    <submittedName>
        <fullName evidence="5">Amino acid/amide ABC transporter substrate-binding protein (HAAT family)</fullName>
    </submittedName>
</protein>
<dbReference type="InterPro" id="IPR028082">
    <property type="entry name" value="Peripla_BP_I"/>
</dbReference>
<dbReference type="PANTHER" id="PTHR47235:SF1">
    <property type="entry name" value="BLR6548 PROTEIN"/>
    <property type="match status" value="1"/>
</dbReference>
<keyword evidence="6" id="KW-1185">Reference proteome</keyword>
<evidence type="ECO:0000256" key="2">
    <source>
        <dbReference type="ARBA" id="ARBA00022729"/>
    </source>
</evidence>
<proteinExistence type="inferred from homology"/>
<dbReference type="AlphaFoldDB" id="A0A3N1CQK2"/>
<gene>
    <name evidence="5" type="ORF">EDD29_0988</name>
</gene>
<feature type="domain" description="Leucine-binding protein" evidence="4">
    <location>
        <begin position="40"/>
        <end position="395"/>
    </location>
</feature>
<evidence type="ECO:0000256" key="3">
    <source>
        <dbReference type="SAM" id="SignalP"/>
    </source>
</evidence>
<sequence length="414" mass="42338">MRMKTRAAVAAAITATLLTGCTTTENTGSGDGAAGVTDTTIKIGGILAKTSATGYSTGAAEIGAKARFDRANEEGGVNGRKIEFVGAEDDGMDPAKGATAAQKLVQKDEVFAVVPVSSPSFGGGGFLEQQGVPWFGWATGPQWCGLKSAFGYNGCLAPSPGSSTQTWWGSQVAAELGGADGKTAWIQGTDSTASKTGVGNIGLSFTAAGFGIAGTSAAIPATAPPQDWLPYVNKIMDAEGGPPDVVVSIMAGAKLNAGLFGALRKAGYKGAISDATSYDPVVLKDPALKAGLNGVLSSPQFEPFESDLPEVVKMKADITKASGGGAVEFTQHMAVGYWAADVFLAIAAKAGKDLTRESFLAAADAFTYENPGFGRIEYPKDKKEPNGCGALVRLNGDSFEVAQHLKCTANTPLK</sequence>
<feature type="chain" id="PRO_5038874182" evidence="3">
    <location>
        <begin position="20"/>
        <end position="414"/>
    </location>
</feature>
<dbReference type="InterPro" id="IPR028081">
    <property type="entry name" value="Leu-bd"/>
</dbReference>
<dbReference type="Proteomes" id="UP000272400">
    <property type="component" value="Unassembled WGS sequence"/>
</dbReference>
<evidence type="ECO:0000313" key="5">
    <source>
        <dbReference type="EMBL" id="ROO83485.1"/>
    </source>
</evidence>
<evidence type="ECO:0000313" key="6">
    <source>
        <dbReference type="Proteomes" id="UP000272400"/>
    </source>
</evidence>
<dbReference type="PROSITE" id="PS51257">
    <property type="entry name" value="PROKAR_LIPOPROTEIN"/>
    <property type="match status" value="1"/>
</dbReference>
<reference evidence="5 6" key="1">
    <citation type="submission" date="2018-11" db="EMBL/GenBank/DDBJ databases">
        <title>Sequencing the genomes of 1000 actinobacteria strains.</title>
        <authorList>
            <person name="Klenk H.-P."/>
        </authorList>
    </citation>
    <scope>NUCLEOTIDE SEQUENCE [LARGE SCALE GENOMIC DNA]</scope>
    <source>
        <strain evidence="5 6">DSM 44254</strain>
    </source>
</reference>
<keyword evidence="2 3" id="KW-0732">Signal</keyword>
<evidence type="ECO:0000259" key="4">
    <source>
        <dbReference type="Pfam" id="PF13458"/>
    </source>
</evidence>
<dbReference type="EMBL" id="RJKE01000001">
    <property type="protein sequence ID" value="ROO83485.1"/>
    <property type="molecule type" value="Genomic_DNA"/>
</dbReference>
<name>A0A3N1CQK2_9ACTN</name>
<comment type="similarity">
    <text evidence="1">Belongs to the leucine-binding protein family.</text>
</comment>
<dbReference type="Gene3D" id="3.40.50.2300">
    <property type="match status" value="2"/>
</dbReference>